<evidence type="ECO:0000313" key="2">
    <source>
        <dbReference type="Proteomes" id="UP001231649"/>
    </source>
</evidence>
<gene>
    <name evidence="1" type="ORF">PYW08_009485</name>
</gene>
<protein>
    <submittedName>
        <fullName evidence="1">Uncharacterized protein</fullName>
    </submittedName>
</protein>
<sequence length="514" mass="58724">MRIYLRSVITYIVTFSGFLQVVSVSMFAVVLLCITCAAYWWWHRQGARSSEPPCWPGGWPVVGHAPRFIGDAANAWDQLSHIANQSNDFGGVVSIKIGPRHVYCVTDPDDCYTVASTCLEKDSYYDFAEPWLGDGLATAKYAVWKEHLKHLNPMFSQTFLDSFMGVFNSQSRRLVKSFEKNAGKGLFDHYTNARHVALETICLTVLGVDFSDSSFITEYLDALEPMFGTMVERFSKLWWHSPYAFSWSKLKKTQDYYMKIMQSMANTVLQKKKYEVIGNTCAERNILPGIQFKPFVDILLELSVEKGVFTDKQIREHVDTLLISGHETTGHGLTFTMVLLGSHPEVQEKAFREIQEVLGSERDVEKADLSKLTYLEAVLKESLRVITVAPVIARKIEKDVKLKNYTLSAGRTCVLMFHGLHKHPMWGPDRHEFKPERWLEPGKVPDNPNAFAAFSLGRRRCVGKTYAMMSMKTTLAHVIRSYRIKADHTKMRFKFGIVLKPDDEGYYISIEKRT</sequence>
<proteinExistence type="predicted"/>
<accession>A0ACC2Q8G5</accession>
<evidence type="ECO:0000313" key="1">
    <source>
        <dbReference type="EMBL" id="KAJ8709481.1"/>
    </source>
</evidence>
<keyword evidence="2" id="KW-1185">Reference proteome</keyword>
<organism evidence="1 2">
    <name type="scientific">Mythimna loreyi</name>
    <dbReference type="NCBI Taxonomy" id="667449"/>
    <lineage>
        <taxon>Eukaryota</taxon>
        <taxon>Metazoa</taxon>
        <taxon>Ecdysozoa</taxon>
        <taxon>Arthropoda</taxon>
        <taxon>Hexapoda</taxon>
        <taxon>Insecta</taxon>
        <taxon>Pterygota</taxon>
        <taxon>Neoptera</taxon>
        <taxon>Endopterygota</taxon>
        <taxon>Lepidoptera</taxon>
        <taxon>Glossata</taxon>
        <taxon>Ditrysia</taxon>
        <taxon>Noctuoidea</taxon>
        <taxon>Noctuidae</taxon>
        <taxon>Noctuinae</taxon>
        <taxon>Hadenini</taxon>
        <taxon>Mythimna</taxon>
    </lineage>
</organism>
<name>A0ACC2Q8G5_9NEOP</name>
<dbReference type="EMBL" id="CM056800">
    <property type="protein sequence ID" value="KAJ8709481.1"/>
    <property type="molecule type" value="Genomic_DNA"/>
</dbReference>
<dbReference type="Proteomes" id="UP001231649">
    <property type="component" value="Chromosome 24"/>
</dbReference>
<reference evidence="1" key="1">
    <citation type="submission" date="2023-03" db="EMBL/GenBank/DDBJ databases">
        <title>Chromosome-level genomes of two armyworms, Mythimna separata and Mythimna loreyi, provide insights into the biosynthesis and reception of sex pheromones.</title>
        <authorList>
            <person name="Zhao H."/>
        </authorList>
    </citation>
    <scope>NUCLEOTIDE SEQUENCE</scope>
    <source>
        <strain evidence="1">BeijingLab</strain>
    </source>
</reference>
<comment type="caution">
    <text evidence="1">The sequence shown here is derived from an EMBL/GenBank/DDBJ whole genome shotgun (WGS) entry which is preliminary data.</text>
</comment>